<dbReference type="STRING" id="1817814.A2V81_03335"/>
<evidence type="ECO:0000313" key="2">
    <source>
        <dbReference type="Proteomes" id="UP000177614"/>
    </source>
</evidence>
<dbReference type="EMBL" id="MEWR01000017">
    <property type="protein sequence ID" value="OGC81847.1"/>
    <property type="molecule type" value="Genomic_DNA"/>
</dbReference>
<organism evidence="1 2">
    <name type="scientific">Candidatus Abawacabacteria bacterium RBG_16_42_10</name>
    <dbReference type="NCBI Taxonomy" id="1817814"/>
    <lineage>
        <taxon>Bacteria</taxon>
        <taxon>Candidatus Abawacaibacteriota</taxon>
    </lineage>
</organism>
<dbReference type="AlphaFoldDB" id="A0A1F4XJI8"/>
<reference evidence="1 2" key="1">
    <citation type="journal article" date="2016" name="Nat. Commun.">
        <title>Thousands of microbial genomes shed light on interconnected biogeochemical processes in an aquifer system.</title>
        <authorList>
            <person name="Anantharaman K."/>
            <person name="Brown C.T."/>
            <person name="Hug L.A."/>
            <person name="Sharon I."/>
            <person name="Castelle C.J."/>
            <person name="Probst A.J."/>
            <person name="Thomas B.C."/>
            <person name="Singh A."/>
            <person name="Wilkins M.J."/>
            <person name="Karaoz U."/>
            <person name="Brodie E.L."/>
            <person name="Williams K.H."/>
            <person name="Hubbard S.S."/>
            <person name="Banfield J.F."/>
        </authorList>
    </citation>
    <scope>NUCLEOTIDE SEQUENCE [LARGE SCALE GENOMIC DNA]</scope>
</reference>
<comment type="caution">
    <text evidence="1">The sequence shown here is derived from an EMBL/GenBank/DDBJ whole genome shotgun (WGS) entry which is preliminary data.</text>
</comment>
<gene>
    <name evidence="1" type="ORF">A2V81_03335</name>
</gene>
<proteinExistence type="predicted"/>
<name>A0A1F4XJI8_9BACT</name>
<protein>
    <submittedName>
        <fullName evidence="1">Uncharacterized protein</fullName>
    </submittedName>
</protein>
<evidence type="ECO:0000313" key="1">
    <source>
        <dbReference type="EMBL" id="OGC81847.1"/>
    </source>
</evidence>
<dbReference type="Proteomes" id="UP000177614">
    <property type="component" value="Unassembled WGS sequence"/>
</dbReference>
<sequence length="85" mass="9465">MSLVSSIPPAEHPHYFGEREQKYVHLFETGIAQGAVTASDYTRRMIKYLQLGMPLDDAKKLTEERTPLVKLGLGFLMNTPGGDAE</sequence>
<accession>A0A1F4XJI8</accession>